<dbReference type="Proteomes" id="UP000092154">
    <property type="component" value="Unassembled WGS sequence"/>
</dbReference>
<comment type="similarity">
    <text evidence="2">Belongs to the DHHC palmitoyltransferase family. AKR/ZDHHC17 subfamily.</text>
</comment>
<dbReference type="InParanoid" id="A0A1B7MVD6"/>
<keyword evidence="12" id="KW-0012">Acyltransferase</keyword>
<dbReference type="OrthoDB" id="2662791at2759"/>
<gene>
    <name evidence="15" type="ORF">K503DRAFT_694901</name>
</gene>
<keyword evidence="7 12" id="KW-0472">Membrane</keyword>
<keyword evidence="6 11" id="KW-0040">ANK repeat</keyword>
<feature type="transmembrane region" description="Helical" evidence="12">
    <location>
        <begin position="426"/>
        <end position="445"/>
    </location>
</feature>
<dbReference type="PROSITE" id="PS50216">
    <property type="entry name" value="DHHC"/>
    <property type="match status" value="1"/>
</dbReference>
<dbReference type="Pfam" id="PF01529">
    <property type="entry name" value="DHHC"/>
    <property type="match status" value="1"/>
</dbReference>
<dbReference type="EMBL" id="KV448406">
    <property type="protein sequence ID" value="OAX36592.1"/>
    <property type="molecule type" value="Genomic_DNA"/>
</dbReference>
<keyword evidence="4" id="KW-0677">Repeat</keyword>
<accession>A0A1B7MVD6</accession>
<dbReference type="InterPro" id="IPR002110">
    <property type="entry name" value="Ankyrin_rpt"/>
</dbReference>
<feature type="region of interest" description="Disordered" evidence="13">
    <location>
        <begin position="533"/>
        <end position="557"/>
    </location>
</feature>
<feature type="repeat" description="ANK" evidence="11">
    <location>
        <begin position="163"/>
        <end position="195"/>
    </location>
</feature>
<keyword evidence="16" id="KW-1185">Reference proteome</keyword>
<evidence type="ECO:0000256" key="4">
    <source>
        <dbReference type="ARBA" id="ARBA00022737"/>
    </source>
</evidence>
<evidence type="ECO:0000256" key="13">
    <source>
        <dbReference type="SAM" id="MobiDB-lite"/>
    </source>
</evidence>
<evidence type="ECO:0000256" key="8">
    <source>
        <dbReference type="ARBA" id="ARBA00023139"/>
    </source>
</evidence>
<keyword evidence="8" id="KW-0564">Palmitate</keyword>
<dbReference type="PANTHER" id="PTHR24161">
    <property type="entry name" value="ANK_REP_REGION DOMAIN-CONTAINING PROTEIN-RELATED"/>
    <property type="match status" value="1"/>
</dbReference>
<evidence type="ECO:0000256" key="1">
    <source>
        <dbReference type="ARBA" id="ARBA00004141"/>
    </source>
</evidence>
<keyword evidence="9" id="KW-0449">Lipoprotein</keyword>
<dbReference type="SUPFAM" id="SSF48403">
    <property type="entry name" value="Ankyrin repeat"/>
    <property type="match status" value="1"/>
</dbReference>
<feature type="repeat" description="ANK" evidence="11">
    <location>
        <begin position="64"/>
        <end position="96"/>
    </location>
</feature>
<feature type="region of interest" description="Disordered" evidence="13">
    <location>
        <begin position="642"/>
        <end position="685"/>
    </location>
</feature>
<dbReference type="PANTHER" id="PTHR24161:SF85">
    <property type="entry name" value="PALMITOYLTRANSFERASE HIP14"/>
    <property type="match status" value="1"/>
</dbReference>
<evidence type="ECO:0000313" key="16">
    <source>
        <dbReference type="Proteomes" id="UP000092154"/>
    </source>
</evidence>
<evidence type="ECO:0000259" key="14">
    <source>
        <dbReference type="Pfam" id="PF01529"/>
    </source>
</evidence>
<evidence type="ECO:0000256" key="6">
    <source>
        <dbReference type="ARBA" id="ARBA00023043"/>
    </source>
</evidence>
<comment type="subcellular location">
    <subcellularLocation>
        <location evidence="1">Membrane</location>
        <topology evidence="1">Multi-pass membrane protein</topology>
    </subcellularLocation>
</comment>
<evidence type="ECO:0000256" key="10">
    <source>
        <dbReference type="ARBA" id="ARBA00048048"/>
    </source>
</evidence>
<dbReference type="PROSITE" id="PS50088">
    <property type="entry name" value="ANK_REPEAT"/>
    <property type="match status" value="4"/>
</dbReference>
<feature type="domain" description="Palmitoyltransferase DHHC" evidence="14">
    <location>
        <begin position="379"/>
        <end position="507"/>
    </location>
</feature>
<organism evidence="15 16">
    <name type="scientific">Rhizopogon vinicolor AM-OR11-026</name>
    <dbReference type="NCBI Taxonomy" id="1314800"/>
    <lineage>
        <taxon>Eukaryota</taxon>
        <taxon>Fungi</taxon>
        <taxon>Dikarya</taxon>
        <taxon>Basidiomycota</taxon>
        <taxon>Agaricomycotina</taxon>
        <taxon>Agaricomycetes</taxon>
        <taxon>Agaricomycetidae</taxon>
        <taxon>Boletales</taxon>
        <taxon>Suillineae</taxon>
        <taxon>Rhizopogonaceae</taxon>
        <taxon>Rhizopogon</taxon>
    </lineage>
</organism>
<proteinExistence type="inferred from homology"/>
<dbReference type="GO" id="GO:0016020">
    <property type="term" value="C:membrane"/>
    <property type="evidence" value="ECO:0007669"/>
    <property type="project" value="UniProtKB-SubCell"/>
</dbReference>
<dbReference type="STRING" id="1314800.A0A1B7MVD6"/>
<keyword evidence="12" id="KW-0808">Transferase</keyword>
<evidence type="ECO:0000256" key="7">
    <source>
        <dbReference type="ARBA" id="ARBA00023136"/>
    </source>
</evidence>
<evidence type="ECO:0000256" key="9">
    <source>
        <dbReference type="ARBA" id="ARBA00023288"/>
    </source>
</evidence>
<feature type="transmembrane region" description="Helical" evidence="12">
    <location>
        <begin position="471"/>
        <end position="492"/>
    </location>
</feature>
<dbReference type="Gene3D" id="1.25.40.20">
    <property type="entry name" value="Ankyrin repeat-containing domain"/>
    <property type="match status" value="1"/>
</dbReference>
<evidence type="ECO:0000313" key="15">
    <source>
        <dbReference type="EMBL" id="OAX36592.1"/>
    </source>
</evidence>
<comment type="domain">
    <text evidence="12">The DHHC domain is required for palmitoyltransferase activity.</text>
</comment>
<dbReference type="FunCoup" id="A0A1B7MVD6">
    <property type="interactions" value="286"/>
</dbReference>
<feature type="transmembrane region" description="Helical" evidence="12">
    <location>
        <begin position="328"/>
        <end position="345"/>
    </location>
</feature>
<sequence>IISAAQRGDLDTIRELVESGKAKVTDRDDQNVTPLHWAAINAQLATCRYLIEQGAEIDAVGGDLQATPLQWAARNGYLYIIQLLISHNADPTITDTQGYNSLHLVTHSSSVMPLLYLLHQPVNVDSRDLQGHTSLMWAAYQGDALSVDLLLKHGANPNLKDDSGLSPLHWAVVRGNRVILRRLIEMGGDMHAKDLEGRTPRDMAVELKSLGAWKRAMEEAGLTEYGVAKAKPLNERNTKIAIFVLPSLFLYFIFTTLAILPWYTGIILAISEFFAMHHIVTRVLLNKNTYVGTVNQSPYFSGIIAGSMLWVGYCWITRLVQQTESHAFVHLAFAIAFGLCLYNFFRAITLDPGPCPRPANDGELKAIIEDLSSEGRLNGQTFCIQCMAKKPLRSKHCRVCDRCVARSDHHCPWVWNCVGANNHRQFLLFVSTLIIGIVLFDYLVYEYFSSVLQLAPVDCSPLLCEPASKDAFLLSVSLWSALQLTWTSVLLVTQYWQVTRQLTTFEVSNIGRFGFMGGRGGLAAGGGGAGVQMGHRHHHGAHQQNGDADSEAEGAKPAHNHTFCGSLTAPGTCTAFLLNLLGLDRFTRGRAARGLTSHARNPFDFGVVRNCRDFWSMGKELGVEYGQVYDVPLEGFDEAKRRKEAERVDDHDSPNNSRSKSLLGKLSMRMGMGSNRRGYEPLNQV</sequence>
<evidence type="ECO:0000256" key="12">
    <source>
        <dbReference type="RuleBase" id="RU079119"/>
    </source>
</evidence>
<feature type="compositionally biased region" description="Basic and acidic residues" evidence="13">
    <location>
        <begin position="642"/>
        <end position="653"/>
    </location>
</feature>
<evidence type="ECO:0000256" key="11">
    <source>
        <dbReference type="PROSITE-ProRule" id="PRU00023"/>
    </source>
</evidence>
<dbReference type="Pfam" id="PF12796">
    <property type="entry name" value="Ank_2"/>
    <property type="match status" value="2"/>
</dbReference>
<feature type="transmembrane region" description="Helical" evidence="12">
    <location>
        <begin position="297"/>
        <end position="316"/>
    </location>
</feature>
<feature type="repeat" description="ANK" evidence="11">
    <location>
        <begin position="130"/>
        <end position="162"/>
    </location>
</feature>
<reference evidence="15 16" key="1">
    <citation type="submission" date="2016-06" db="EMBL/GenBank/DDBJ databases">
        <title>Comparative genomics of the ectomycorrhizal sister species Rhizopogon vinicolor and Rhizopogon vesiculosus (Basidiomycota: Boletales) reveals a divergence of the mating type B locus.</title>
        <authorList>
            <consortium name="DOE Joint Genome Institute"/>
            <person name="Mujic A.B."/>
            <person name="Kuo A."/>
            <person name="Tritt A."/>
            <person name="Lipzen A."/>
            <person name="Chen C."/>
            <person name="Johnson J."/>
            <person name="Sharma A."/>
            <person name="Barry K."/>
            <person name="Grigoriev I.V."/>
            <person name="Spatafora J.W."/>
        </authorList>
    </citation>
    <scope>NUCLEOTIDE SEQUENCE [LARGE SCALE GENOMIC DNA]</scope>
    <source>
        <strain evidence="15 16">AM-OR11-026</strain>
    </source>
</reference>
<evidence type="ECO:0000256" key="5">
    <source>
        <dbReference type="ARBA" id="ARBA00022989"/>
    </source>
</evidence>
<name>A0A1B7MVD6_9AGAM</name>
<dbReference type="PROSITE" id="PS50297">
    <property type="entry name" value="ANK_REP_REGION"/>
    <property type="match status" value="4"/>
</dbReference>
<protein>
    <recommendedName>
        <fullName evidence="12">Palmitoyltransferase</fullName>
        <ecNumber evidence="12">2.3.1.225</ecNumber>
    </recommendedName>
</protein>
<comment type="catalytic activity">
    <reaction evidence="10 12">
        <text>L-cysteinyl-[protein] + hexadecanoyl-CoA = S-hexadecanoyl-L-cysteinyl-[protein] + CoA</text>
        <dbReference type="Rhea" id="RHEA:36683"/>
        <dbReference type="Rhea" id="RHEA-COMP:10131"/>
        <dbReference type="Rhea" id="RHEA-COMP:11032"/>
        <dbReference type="ChEBI" id="CHEBI:29950"/>
        <dbReference type="ChEBI" id="CHEBI:57287"/>
        <dbReference type="ChEBI" id="CHEBI:57379"/>
        <dbReference type="ChEBI" id="CHEBI:74151"/>
        <dbReference type="EC" id="2.3.1.225"/>
    </reaction>
</comment>
<dbReference type="InterPro" id="IPR001594">
    <property type="entry name" value="Palmitoyltrfase_DHHC"/>
</dbReference>
<feature type="non-terminal residue" evidence="15">
    <location>
        <position position="1"/>
    </location>
</feature>
<feature type="repeat" description="ANK" evidence="11">
    <location>
        <begin position="30"/>
        <end position="62"/>
    </location>
</feature>
<keyword evidence="3 12" id="KW-0812">Transmembrane</keyword>
<feature type="transmembrane region" description="Helical" evidence="12">
    <location>
        <begin position="240"/>
        <end position="260"/>
    </location>
</feature>
<evidence type="ECO:0000256" key="2">
    <source>
        <dbReference type="ARBA" id="ARBA00010104"/>
    </source>
</evidence>
<dbReference type="GO" id="GO:0019706">
    <property type="term" value="F:protein-cysteine S-palmitoyltransferase activity"/>
    <property type="evidence" value="ECO:0007669"/>
    <property type="project" value="UniProtKB-EC"/>
</dbReference>
<dbReference type="SMART" id="SM00248">
    <property type="entry name" value="ANK"/>
    <property type="match status" value="5"/>
</dbReference>
<keyword evidence="5 12" id="KW-1133">Transmembrane helix</keyword>
<dbReference type="EC" id="2.3.1.225" evidence="12"/>
<dbReference type="InterPro" id="IPR036770">
    <property type="entry name" value="Ankyrin_rpt-contain_sf"/>
</dbReference>
<dbReference type="AlphaFoldDB" id="A0A1B7MVD6"/>
<evidence type="ECO:0000256" key="3">
    <source>
        <dbReference type="ARBA" id="ARBA00022692"/>
    </source>
</evidence>